<name>M3Z1W9_MUSPF</name>
<evidence type="ECO:0000256" key="1">
    <source>
        <dbReference type="SAM" id="MobiDB-lite"/>
    </source>
</evidence>
<proteinExistence type="predicted"/>
<reference evidence="2" key="1">
    <citation type="submission" date="2024-06" db="UniProtKB">
        <authorList>
            <consortium name="Ensembl"/>
        </authorList>
    </citation>
    <scope>IDENTIFICATION</scope>
</reference>
<sequence>SLACTQFSSDWTCREWEEAALPSFPKPNFYTCSLKKLPQQLPSVPPLHHLQDPLCRPGVKPRKKETQRECELEKDTAWSRELMPPPPSALAPKWEGKKVLFPVR</sequence>
<feature type="compositionally biased region" description="Basic and acidic residues" evidence="1">
    <location>
        <begin position="64"/>
        <end position="78"/>
    </location>
</feature>
<dbReference type="AlphaFoldDB" id="M3Z1W9"/>
<evidence type="ECO:0000313" key="2">
    <source>
        <dbReference type="Ensembl" id="ENSMPUP00000017581.1"/>
    </source>
</evidence>
<dbReference type="HOGENOM" id="CLU_2256251_0_0_1"/>
<organism evidence="2">
    <name type="scientific">Mustela putorius furo</name>
    <name type="common">European domestic ferret</name>
    <name type="synonym">Mustela furo</name>
    <dbReference type="NCBI Taxonomy" id="9669"/>
    <lineage>
        <taxon>Eukaryota</taxon>
        <taxon>Metazoa</taxon>
        <taxon>Chordata</taxon>
        <taxon>Craniata</taxon>
        <taxon>Vertebrata</taxon>
        <taxon>Euteleostomi</taxon>
        <taxon>Mammalia</taxon>
        <taxon>Eutheria</taxon>
        <taxon>Laurasiatheria</taxon>
        <taxon>Carnivora</taxon>
        <taxon>Caniformia</taxon>
        <taxon>Musteloidea</taxon>
        <taxon>Mustelidae</taxon>
        <taxon>Mustelinae</taxon>
        <taxon>Mustela</taxon>
    </lineage>
</organism>
<accession>M3Z1W9</accession>
<feature type="region of interest" description="Disordered" evidence="1">
    <location>
        <begin position="55"/>
        <end position="91"/>
    </location>
</feature>
<dbReference type="Ensembl" id="ENSMPUT00000017840.1">
    <property type="protein sequence ID" value="ENSMPUP00000017581.1"/>
    <property type="gene ID" value="ENSMPUG00000017693.1"/>
</dbReference>
<dbReference type="EMBL" id="AEYP01020355">
    <property type="status" value="NOT_ANNOTATED_CDS"/>
    <property type="molecule type" value="Genomic_DNA"/>
</dbReference>
<dbReference type="InParanoid" id="M3Z1W9"/>
<protein>
    <submittedName>
        <fullName evidence="2">Uncharacterized protein</fullName>
    </submittedName>
</protein>